<reference evidence="1" key="2">
    <citation type="journal article" date="2015" name="Fish Shellfish Immunol.">
        <title>Early steps in the European eel (Anguilla anguilla)-Vibrio vulnificus interaction in the gills: Role of the RtxA13 toxin.</title>
        <authorList>
            <person name="Callol A."/>
            <person name="Pajuelo D."/>
            <person name="Ebbesson L."/>
            <person name="Teles M."/>
            <person name="MacKenzie S."/>
            <person name="Amaro C."/>
        </authorList>
    </citation>
    <scope>NUCLEOTIDE SEQUENCE</scope>
</reference>
<dbReference type="AlphaFoldDB" id="A0A0E9Q4U8"/>
<protein>
    <submittedName>
        <fullName evidence="1">Uncharacterized protein</fullName>
    </submittedName>
</protein>
<organism evidence="1">
    <name type="scientific">Anguilla anguilla</name>
    <name type="common">European freshwater eel</name>
    <name type="synonym">Muraena anguilla</name>
    <dbReference type="NCBI Taxonomy" id="7936"/>
    <lineage>
        <taxon>Eukaryota</taxon>
        <taxon>Metazoa</taxon>
        <taxon>Chordata</taxon>
        <taxon>Craniata</taxon>
        <taxon>Vertebrata</taxon>
        <taxon>Euteleostomi</taxon>
        <taxon>Actinopterygii</taxon>
        <taxon>Neopterygii</taxon>
        <taxon>Teleostei</taxon>
        <taxon>Anguilliformes</taxon>
        <taxon>Anguillidae</taxon>
        <taxon>Anguilla</taxon>
    </lineage>
</organism>
<evidence type="ECO:0000313" key="1">
    <source>
        <dbReference type="EMBL" id="JAH11143.1"/>
    </source>
</evidence>
<dbReference type="EMBL" id="GBXM01097434">
    <property type="protein sequence ID" value="JAH11143.1"/>
    <property type="molecule type" value="Transcribed_RNA"/>
</dbReference>
<reference evidence="1" key="1">
    <citation type="submission" date="2014-11" db="EMBL/GenBank/DDBJ databases">
        <authorList>
            <person name="Amaro Gonzalez C."/>
        </authorList>
    </citation>
    <scope>NUCLEOTIDE SEQUENCE</scope>
</reference>
<accession>A0A0E9Q4U8</accession>
<proteinExistence type="predicted"/>
<sequence>MASLNSTEKCFNKIIDLVFISSILVFQGGIEAL</sequence>
<name>A0A0E9Q4U8_ANGAN</name>